<protein>
    <recommendedName>
        <fullName evidence="3">Heterokaryon incompatibility domain-containing protein</fullName>
    </recommendedName>
</protein>
<dbReference type="Pfam" id="PF26639">
    <property type="entry name" value="Het-6_barrel"/>
    <property type="match status" value="1"/>
</dbReference>
<dbReference type="InterPro" id="IPR052895">
    <property type="entry name" value="HetReg/Transcr_Mod"/>
</dbReference>
<dbReference type="Proteomes" id="UP000693738">
    <property type="component" value="Unassembled WGS sequence"/>
</dbReference>
<dbReference type="EMBL" id="CAJSTJ010000144">
    <property type="protein sequence ID" value="CAG7561909.1"/>
    <property type="molecule type" value="Genomic_DNA"/>
</dbReference>
<evidence type="ECO:0000313" key="2">
    <source>
        <dbReference type="Proteomes" id="UP000693738"/>
    </source>
</evidence>
<sequence length="427" mass="48858">PPPLLESLSTFYNRDMNPDGTRKRSKYTSAEYASLELPHSPYTAWMALRSILGRPWFVRSWVIQETALSRRLPRIFCGTNELLWQNLVSATLWILDMCYDFTALSLSPEYIPALRSLKFFNELVTFGLPWDLTTLLNKAIQSAASEPRDRVYSLLALTNEFEENGNLPLALRAAYQKSVETIFRDVTRYIIATTKSLRILTLIRYTPDWDTYPSWVVDFSANAEWFRISYFSWDPHSEKGQCLMEMSNDAAGGQPAVVIDDFLPDHVLGLQGLQIDIIDETCGVMNGYDYWKFTESVWTAWKKAFQRLGTIGDAVDAERERDHIGDLIPAETEKGNDENPFSLHVDAAHERRLFFSRDLAYIGLGPKMLQKNDVICVLFGGATPFILRPSGSNYRLVGECYVFELMTGEAIQDWKSGKHTLHNFCIY</sequence>
<dbReference type="PANTHER" id="PTHR24148:SF64">
    <property type="entry name" value="HETEROKARYON INCOMPATIBILITY DOMAIN-CONTAINING PROTEIN"/>
    <property type="match status" value="1"/>
</dbReference>
<accession>A0A8J2NL03</accession>
<evidence type="ECO:0008006" key="3">
    <source>
        <dbReference type="Google" id="ProtNLM"/>
    </source>
</evidence>
<evidence type="ECO:0000313" key="1">
    <source>
        <dbReference type="EMBL" id="CAG7561909.1"/>
    </source>
</evidence>
<proteinExistence type="predicted"/>
<name>A0A8J2NL03_FUSEQ</name>
<dbReference type="AlphaFoldDB" id="A0A8J2NL03"/>
<reference evidence="1" key="1">
    <citation type="submission" date="2021-05" db="EMBL/GenBank/DDBJ databases">
        <authorList>
            <person name="Khan N."/>
        </authorList>
    </citation>
    <scope>NUCLEOTIDE SEQUENCE</scope>
</reference>
<comment type="caution">
    <text evidence="1">The sequence shown here is derived from an EMBL/GenBank/DDBJ whole genome shotgun (WGS) entry which is preliminary data.</text>
</comment>
<organism evidence="1 2">
    <name type="scientific">Fusarium equiseti</name>
    <name type="common">Fusarium scirpi</name>
    <dbReference type="NCBI Taxonomy" id="61235"/>
    <lineage>
        <taxon>Eukaryota</taxon>
        <taxon>Fungi</taxon>
        <taxon>Dikarya</taxon>
        <taxon>Ascomycota</taxon>
        <taxon>Pezizomycotina</taxon>
        <taxon>Sordariomycetes</taxon>
        <taxon>Hypocreomycetidae</taxon>
        <taxon>Hypocreales</taxon>
        <taxon>Nectriaceae</taxon>
        <taxon>Fusarium</taxon>
        <taxon>Fusarium incarnatum-equiseti species complex</taxon>
    </lineage>
</organism>
<dbReference type="PANTHER" id="PTHR24148">
    <property type="entry name" value="ANKYRIN REPEAT DOMAIN-CONTAINING PROTEIN 39 HOMOLOG-RELATED"/>
    <property type="match status" value="1"/>
</dbReference>
<feature type="non-terminal residue" evidence="1">
    <location>
        <position position="1"/>
    </location>
</feature>
<gene>
    <name evidence="1" type="ORF">FEQUK3_LOCUS7553</name>
</gene>